<dbReference type="InterPro" id="IPR005123">
    <property type="entry name" value="Oxoglu/Fe-dep_dioxygenase_dom"/>
</dbReference>
<evidence type="ECO:0000256" key="5">
    <source>
        <dbReference type="ARBA" id="ARBA00023002"/>
    </source>
</evidence>
<evidence type="ECO:0000256" key="3">
    <source>
        <dbReference type="ARBA" id="ARBA00022896"/>
    </source>
</evidence>
<dbReference type="InterPro" id="IPR044862">
    <property type="entry name" value="Pro_4_hyd_alph_FE2OG_OXY"/>
</dbReference>
<proteinExistence type="inferred from homology"/>
<name>A0A420WK40_9PROT</name>
<dbReference type="SMART" id="SM00702">
    <property type="entry name" value="P4Hc"/>
    <property type="match status" value="1"/>
</dbReference>
<dbReference type="EMBL" id="RBII01000001">
    <property type="protein sequence ID" value="RKQ71378.1"/>
    <property type="molecule type" value="Genomic_DNA"/>
</dbReference>
<dbReference type="PROSITE" id="PS51471">
    <property type="entry name" value="FE2OG_OXY"/>
    <property type="match status" value="1"/>
</dbReference>
<dbReference type="Gene3D" id="4.10.860.20">
    <property type="entry name" value="Rabenosyn, Rab binding domain"/>
    <property type="match status" value="1"/>
</dbReference>
<dbReference type="GO" id="GO:0031418">
    <property type="term" value="F:L-ascorbic acid binding"/>
    <property type="evidence" value="ECO:0007669"/>
    <property type="project" value="UniProtKB-KW"/>
</dbReference>
<evidence type="ECO:0000256" key="1">
    <source>
        <dbReference type="ARBA" id="ARBA00001961"/>
    </source>
</evidence>
<dbReference type="InParanoid" id="A0A420WK40"/>
<keyword evidence="5 7" id="KW-0560">Oxidoreductase</keyword>
<dbReference type="InterPro" id="IPR006620">
    <property type="entry name" value="Pro_4_hyd_alph"/>
</dbReference>
<comment type="caution">
    <text evidence="9">The sequence shown here is derived from an EMBL/GenBank/DDBJ whole genome shotgun (WGS) entry which is preliminary data.</text>
</comment>
<protein>
    <submittedName>
        <fullName evidence="9">PKHD-type hydroxylase</fullName>
    </submittedName>
</protein>
<dbReference type="Gene3D" id="2.60.120.620">
    <property type="entry name" value="q2cbj1_9rhob like domain"/>
    <property type="match status" value="1"/>
</dbReference>
<comment type="cofactor">
    <cofactor evidence="1 7">
        <name>L-ascorbate</name>
        <dbReference type="ChEBI" id="CHEBI:38290"/>
    </cofactor>
</comment>
<dbReference type="NCBIfam" id="NF003975">
    <property type="entry name" value="PRK05467.1-4"/>
    <property type="match status" value="1"/>
</dbReference>
<dbReference type="FunCoup" id="A0A420WK40">
    <property type="interactions" value="1"/>
</dbReference>
<dbReference type="OrthoDB" id="9812472at2"/>
<evidence type="ECO:0000256" key="6">
    <source>
        <dbReference type="ARBA" id="ARBA00023004"/>
    </source>
</evidence>
<dbReference type="Pfam" id="PF13640">
    <property type="entry name" value="2OG-FeII_Oxy_3"/>
    <property type="match status" value="1"/>
</dbReference>
<accession>A0A420WK40</accession>
<feature type="binding site" evidence="7">
    <location>
        <position position="167"/>
    </location>
    <ligand>
        <name>2-oxoglutarate</name>
        <dbReference type="ChEBI" id="CHEBI:16810"/>
    </ligand>
</feature>
<dbReference type="HAMAP" id="MF_00657">
    <property type="entry name" value="Hydroxyl_YbiX"/>
    <property type="match status" value="1"/>
</dbReference>
<evidence type="ECO:0000256" key="4">
    <source>
        <dbReference type="ARBA" id="ARBA00022964"/>
    </source>
</evidence>
<gene>
    <name evidence="9" type="ORF">DES40_0694</name>
</gene>
<dbReference type="GO" id="GO:0006879">
    <property type="term" value="P:intracellular iron ion homeostasis"/>
    <property type="evidence" value="ECO:0007669"/>
    <property type="project" value="TreeGrafter"/>
</dbReference>
<dbReference type="PANTHER" id="PTHR41536:SF1">
    <property type="entry name" value="PKHD-TYPE HYDROXYLASE YBIX"/>
    <property type="match status" value="1"/>
</dbReference>
<feature type="domain" description="Fe2OG dioxygenase" evidence="8">
    <location>
        <begin position="77"/>
        <end position="176"/>
    </location>
</feature>
<dbReference type="PANTHER" id="PTHR41536">
    <property type="entry name" value="PKHD-TYPE HYDROXYLASE YBIX"/>
    <property type="match status" value="1"/>
</dbReference>
<evidence type="ECO:0000259" key="8">
    <source>
        <dbReference type="PROSITE" id="PS51471"/>
    </source>
</evidence>
<evidence type="ECO:0000256" key="2">
    <source>
        <dbReference type="ARBA" id="ARBA00022723"/>
    </source>
</evidence>
<reference evidence="9 10" key="1">
    <citation type="submission" date="2018-10" db="EMBL/GenBank/DDBJ databases">
        <title>Genomic Encyclopedia of Type Strains, Phase IV (KMG-IV): sequencing the most valuable type-strain genomes for metagenomic binning, comparative biology and taxonomic classification.</title>
        <authorList>
            <person name="Goeker M."/>
        </authorList>
    </citation>
    <scope>NUCLEOTIDE SEQUENCE [LARGE SCALE GENOMIC DNA]</scope>
    <source>
        <strain evidence="9 10">DSM 22008</strain>
    </source>
</reference>
<evidence type="ECO:0000256" key="7">
    <source>
        <dbReference type="HAMAP-Rule" id="MF_00657"/>
    </source>
</evidence>
<feature type="binding site" evidence="7">
    <location>
        <position position="96"/>
    </location>
    <ligand>
        <name>Fe cation</name>
        <dbReference type="ChEBI" id="CHEBI:24875"/>
    </ligand>
</feature>
<dbReference type="GO" id="GO:0016706">
    <property type="term" value="F:2-oxoglutarate-dependent dioxygenase activity"/>
    <property type="evidence" value="ECO:0007669"/>
    <property type="project" value="UniProtKB-UniRule"/>
</dbReference>
<keyword evidence="6 7" id="KW-0408">Iron</keyword>
<organism evidence="9 10">
    <name type="scientific">Litorimonas taeanensis</name>
    <dbReference type="NCBI Taxonomy" id="568099"/>
    <lineage>
        <taxon>Bacteria</taxon>
        <taxon>Pseudomonadati</taxon>
        <taxon>Pseudomonadota</taxon>
        <taxon>Alphaproteobacteria</taxon>
        <taxon>Maricaulales</taxon>
        <taxon>Robiginitomaculaceae</taxon>
    </lineage>
</organism>
<sequence length="225" mass="24763">MLITISNIFSPNGLESAHKRINKLEWKSGLNTAGKTAKQVKKNFQADLSQGIGAVLQSDILNALQGNAVLQAAAQPKSFSNLLISKTENGGFYGAHIDNALMNMAKGKLRTDLSFTLFLSDPNSYDGGELIVQYPGFTQTFKPEAGDLVLYPSRYIHEVTPVTRGTRLACVGWVESLIPQQDKRETLFDLINLRASLSHQFPAQSAELMTLNKTISNLLRLWAQP</sequence>
<dbReference type="InterPro" id="IPR023550">
    <property type="entry name" value="PKHD_hydroxylase"/>
</dbReference>
<feature type="binding site" evidence="7">
    <location>
        <position position="98"/>
    </location>
    <ligand>
        <name>Fe cation</name>
        <dbReference type="ChEBI" id="CHEBI:24875"/>
    </ligand>
</feature>
<evidence type="ECO:0000313" key="9">
    <source>
        <dbReference type="EMBL" id="RKQ71378.1"/>
    </source>
</evidence>
<evidence type="ECO:0000313" key="10">
    <source>
        <dbReference type="Proteomes" id="UP000282211"/>
    </source>
</evidence>
<keyword evidence="2 7" id="KW-0479">Metal-binding</keyword>
<feature type="binding site" evidence="7">
    <location>
        <position position="157"/>
    </location>
    <ligand>
        <name>Fe cation</name>
        <dbReference type="ChEBI" id="CHEBI:24875"/>
    </ligand>
</feature>
<keyword evidence="10" id="KW-1185">Reference proteome</keyword>
<comment type="cofactor">
    <cofactor evidence="7">
        <name>Fe(2+)</name>
        <dbReference type="ChEBI" id="CHEBI:29033"/>
    </cofactor>
    <text evidence="7">Binds 1 Fe(2+) ion per subunit.</text>
</comment>
<dbReference type="GO" id="GO:0005506">
    <property type="term" value="F:iron ion binding"/>
    <property type="evidence" value="ECO:0007669"/>
    <property type="project" value="UniProtKB-UniRule"/>
</dbReference>
<keyword evidence="4 7" id="KW-0223">Dioxygenase</keyword>
<dbReference type="RefSeq" id="WP_121099154.1">
    <property type="nucleotide sequence ID" value="NZ_RBII01000001.1"/>
</dbReference>
<dbReference type="AlphaFoldDB" id="A0A420WK40"/>
<dbReference type="NCBIfam" id="NF003974">
    <property type="entry name" value="PRK05467.1-3"/>
    <property type="match status" value="1"/>
</dbReference>
<dbReference type="Proteomes" id="UP000282211">
    <property type="component" value="Unassembled WGS sequence"/>
</dbReference>
<keyword evidence="3 7" id="KW-0847">Vitamin C</keyword>
<dbReference type="GO" id="GO:0006974">
    <property type="term" value="P:DNA damage response"/>
    <property type="evidence" value="ECO:0007669"/>
    <property type="project" value="TreeGrafter"/>
</dbReference>